<comment type="caution">
    <text evidence="1">The sequence shown here is derived from an EMBL/GenBank/DDBJ whole genome shotgun (WGS) entry which is preliminary data.</text>
</comment>
<evidence type="ECO:0000313" key="1">
    <source>
        <dbReference type="EMBL" id="MCY1075666.1"/>
    </source>
</evidence>
<evidence type="ECO:0000313" key="2">
    <source>
        <dbReference type="Proteomes" id="UP001207654"/>
    </source>
</evidence>
<keyword evidence="2" id="KW-1185">Reference proteome</keyword>
<dbReference type="Proteomes" id="UP001207654">
    <property type="component" value="Unassembled WGS sequence"/>
</dbReference>
<dbReference type="RefSeq" id="WP_267534586.1">
    <property type="nucleotide sequence ID" value="NZ_JAPNKA010000001.1"/>
</dbReference>
<dbReference type="Pfam" id="PF08310">
    <property type="entry name" value="LGFP"/>
    <property type="match status" value="1"/>
</dbReference>
<organism evidence="1 2">
    <name type="scientific">Archangium lansingense</name>
    <dbReference type="NCBI Taxonomy" id="2995310"/>
    <lineage>
        <taxon>Bacteria</taxon>
        <taxon>Pseudomonadati</taxon>
        <taxon>Myxococcota</taxon>
        <taxon>Myxococcia</taxon>
        <taxon>Myxococcales</taxon>
        <taxon>Cystobacterineae</taxon>
        <taxon>Archangiaceae</taxon>
        <taxon>Archangium</taxon>
    </lineage>
</organism>
<name>A0ABT4A2T4_9BACT</name>
<sequence>MPAPRGPPSTSTTGAHEVHGPIRAKWESLGWETGALGYLVRDEYAVTGGRESEFQKGFLTLNTTTNVVSVRTKYQCPPFPLSPRERDGVRVPVTVLNPTRPSPRALRYGSLLARRSRESRGEGRHATWVGAWSGARGPGPGGVAGLPEYTRSLATSRFRQHPRIQHPAPHRVSDPVPGHTACLA</sequence>
<reference evidence="1 2" key="1">
    <citation type="submission" date="2022-11" db="EMBL/GenBank/DDBJ databases">
        <title>Minimal conservation of predation-associated metabolite biosynthetic gene clusters underscores biosynthetic potential of Myxococcota including descriptions for ten novel species: Archangium lansinium sp. nov., Myxococcus landrumus sp. nov., Nannocystis bai.</title>
        <authorList>
            <person name="Ahearne A."/>
            <person name="Stevens C."/>
            <person name="Phillips K."/>
        </authorList>
    </citation>
    <scope>NUCLEOTIDE SEQUENCE [LARGE SCALE GENOMIC DNA]</scope>
    <source>
        <strain evidence="1 2">MIWBW</strain>
    </source>
</reference>
<gene>
    <name evidence="1" type="ORF">OV287_14385</name>
</gene>
<accession>A0ABT4A2T4</accession>
<dbReference type="EMBL" id="JAPNKA010000001">
    <property type="protein sequence ID" value="MCY1075666.1"/>
    <property type="molecule type" value="Genomic_DNA"/>
</dbReference>
<protein>
    <submittedName>
        <fullName evidence="1">Uncharacterized protein</fullName>
    </submittedName>
</protein>
<proteinExistence type="predicted"/>
<dbReference type="InterPro" id="IPR013207">
    <property type="entry name" value="LGFP"/>
</dbReference>